<organism evidence="2 3">
    <name type="scientific">Friedmanniomyces endolithicus</name>
    <dbReference type="NCBI Taxonomy" id="329885"/>
    <lineage>
        <taxon>Eukaryota</taxon>
        <taxon>Fungi</taxon>
        <taxon>Dikarya</taxon>
        <taxon>Ascomycota</taxon>
        <taxon>Pezizomycotina</taxon>
        <taxon>Dothideomycetes</taxon>
        <taxon>Dothideomycetidae</taxon>
        <taxon>Mycosphaerellales</taxon>
        <taxon>Teratosphaeriaceae</taxon>
        <taxon>Friedmanniomyces</taxon>
    </lineage>
</organism>
<reference evidence="2 3" key="1">
    <citation type="submission" date="2017-03" db="EMBL/GenBank/DDBJ databases">
        <title>Genomes of endolithic fungi from Antarctica.</title>
        <authorList>
            <person name="Coleine C."/>
            <person name="Masonjones S."/>
            <person name="Stajich J.E."/>
        </authorList>
    </citation>
    <scope>NUCLEOTIDE SEQUENCE [LARGE SCALE GENOMIC DNA]</scope>
    <source>
        <strain evidence="2 3">CCFEE 5311</strain>
    </source>
</reference>
<evidence type="ECO:0000313" key="2">
    <source>
        <dbReference type="EMBL" id="TKA43090.1"/>
    </source>
</evidence>
<comment type="caution">
    <text evidence="2">The sequence shown here is derived from an EMBL/GenBank/DDBJ whole genome shotgun (WGS) entry which is preliminary data.</text>
</comment>
<proteinExistence type="predicted"/>
<protein>
    <recommendedName>
        <fullName evidence="4">Ecp2 effector protein domain-containing protein</fullName>
    </recommendedName>
</protein>
<evidence type="ECO:0000313" key="3">
    <source>
        <dbReference type="Proteomes" id="UP000310066"/>
    </source>
</evidence>
<feature type="chain" id="PRO_5020494904" description="Ecp2 effector protein domain-containing protein" evidence="1">
    <location>
        <begin position="26"/>
        <end position="190"/>
    </location>
</feature>
<feature type="signal peptide" evidence="1">
    <location>
        <begin position="1"/>
        <end position="25"/>
    </location>
</feature>
<keyword evidence="1" id="KW-0732">Signal</keyword>
<dbReference type="AlphaFoldDB" id="A0A4U0V360"/>
<dbReference type="EMBL" id="NAJP01000020">
    <property type="protein sequence ID" value="TKA43090.1"/>
    <property type="molecule type" value="Genomic_DNA"/>
</dbReference>
<evidence type="ECO:0008006" key="4">
    <source>
        <dbReference type="Google" id="ProtNLM"/>
    </source>
</evidence>
<dbReference type="Proteomes" id="UP000310066">
    <property type="component" value="Unassembled WGS sequence"/>
</dbReference>
<gene>
    <name evidence="2" type="ORF">B0A54_06038</name>
</gene>
<name>A0A4U0V360_9PEZI</name>
<evidence type="ECO:0000256" key="1">
    <source>
        <dbReference type="SAM" id="SignalP"/>
    </source>
</evidence>
<accession>A0A4U0V360</accession>
<dbReference type="OrthoDB" id="3913134at2759"/>
<sequence>MHIPSLAGLATLLLSLLLLTTLTSALPSPNPAATPAHNITTSHITSPAVYHALAATRRNLTHHSPAGLAEHDVQMNPWCFNCGSGAAVDALQSTIEVWCNYEAGEMLNWAGPGAGGWWGVEGTVNDVNLKILAIPNLAGCGTHTLTDSECVLAYQATLSGCNTDSYVKRGGMWYAGCLAYWLEPDPEGCF</sequence>